<dbReference type="RefSeq" id="WP_206728691.1">
    <property type="nucleotide sequence ID" value="NZ_CP071090.1"/>
</dbReference>
<evidence type="ECO:0000313" key="2">
    <source>
        <dbReference type="Proteomes" id="UP000662747"/>
    </source>
</evidence>
<reference evidence="1 2" key="1">
    <citation type="submission" date="2021-02" db="EMBL/GenBank/DDBJ databases">
        <title>De Novo genome assembly of isolated myxobacteria.</title>
        <authorList>
            <person name="Stevens D.C."/>
        </authorList>
    </citation>
    <scope>NUCLEOTIDE SEQUENCE [LARGE SCALE GENOMIC DNA]</scope>
    <source>
        <strain evidence="2">SCPEA02</strain>
    </source>
</reference>
<evidence type="ECO:0000313" key="1">
    <source>
        <dbReference type="EMBL" id="QSQ27164.1"/>
    </source>
</evidence>
<sequence>MPSSSTPLLLLTQADLHGAPLFRLVSVDVAVRPGEGRLWVDLSRDTGYAPAWQQHLRHLKAVGLGRYALPWDETDFFFSVRGRKVTLDGRSASLPLFVAWVALLAGREVPSPFLATGVALDGSEALVPAPLEKLQGKLAAADAYVRQVHASAGRVPVWVPAGSQWDAAPLSALDVRPVPSLTVAAESVLGTLPLRPSAGAATTVSSGVAA</sequence>
<dbReference type="Proteomes" id="UP000662747">
    <property type="component" value="Chromosome"/>
</dbReference>
<name>A0ABX7P9N8_9BACT</name>
<organism evidence="1 2">
    <name type="scientific">Pyxidicoccus parkwayensis</name>
    <dbReference type="NCBI Taxonomy" id="2813578"/>
    <lineage>
        <taxon>Bacteria</taxon>
        <taxon>Pseudomonadati</taxon>
        <taxon>Myxococcota</taxon>
        <taxon>Myxococcia</taxon>
        <taxon>Myxococcales</taxon>
        <taxon>Cystobacterineae</taxon>
        <taxon>Myxococcaceae</taxon>
        <taxon>Pyxidicoccus</taxon>
    </lineage>
</organism>
<proteinExistence type="predicted"/>
<dbReference type="SUPFAM" id="SSF54211">
    <property type="entry name" value="Ribosomal protein S5 domain 2-like"/>
    <property type="match status" value="1"/>
</dbReference>
<dbReference type="EMBL" id="CP071090">
    <property type="protein sequence ID" value="QSQ27164.1"/>
    <property type="molecule type" value="Genomic_DNA"/>
</dbReference>
<protein>
    <recommendedName>
        <fullName evidence="3">Lon proteolytic domain-containing protein</fullName>
    </recommendedName>
</protein>
<dbReference type="InterPro" id="IPR020568">
    <property type="entry name" value="Ribosomal_Su5_D2-typ_SF"/>
</dbReference>
<gene>
    <name evidence="1" type="ORF">JY651_20610</name>
</gene>
<evidence type="ECO:0008006" key="3">
    <source>
        <dbReference type="Google" id="ProtNLM"/>
    </source>
</evidence>
<accession>A0ABX7P9N8</accession>
<keyword evidence="2" id="KW-1185">Reference proteome</keyword>